<keyword evidence="2" id="KW-0067">ATP-binding</keyword>
<evidence type="ECO:0000256" key="1">
    <source>
        <dbReference type="ARBA" id="ARBA00022741"/>
    </source>
</evidence>
<dbReference type="SMART" id="SM00382">
    <property type="entry name" value="AAA"/>
    <property type="match status" value="1"/>
</dbReference>
<dbReference type="CDD" id="cd00009">
    <property type="entry name" value="AAA"/>
    <property type="match status" value="1"/>
</dbReference>
<evidence type="ECO:0000259" key="6">
    <source>
        <dbReference type="PROSITE" id="PS50045"/>
    </source>
</evidence>
<dbReference type="InterPro" id="IPR002078">
    <property type="entry name" value="Sigma_54_int"/>
</dbReference>
<dbReference type="SUPFAM" id="SSF46689">
    <property type="entry name" value="Homeodomain-like"/>
    <property type="match status" value="1"/>
</dbReference>
<dbReference type="InterPro" id="IPR025944">
    <property type="entry name" value="Sigma_54_int_dom_CS"/>
</dbReference>
<dbReference type="SUPFAM" id="SSF52540">
    <property type="entry name" value="P-loop containing nucleoside triphosphate hydrolases"/>
    <property type="match status" value="1"/>
</dbReference>
<dbReference type="InterPro" id="IPR003593">
    <property type="entry name" value="AAA+_ATPase"/>
</dbReference>
<evidence type="ECO:0000256" key="5">
    <source>
        <dbReference type="SAM" id="MobiDB-lite"/>
    </source>
</evidence>
<dbReference type="Pfam" id="PF16697">
    <property type="entry name" value="Yop-YscD_cpl"/>
    <property type="match status" value="1"/>
</dbReference>
<accession>A0ABZ2M0Z7</accession>
<dbReference type="Gene3D" id="3.40.50.300">
    <property type="entry name" value="P-loop containing nucleotide triphosphate hydrolases"/>
    <property type="match status" value="1"/>
</dbReference>
<dbReference type="Gene3D" id="2.60.200.20">
    <property type="match status" value="1"/>
</dbReference>
<feature type="compositionally biased region" description="Pro residues" evidence="5">
    <location>
        <begin position="199"/>
        <end position="208"/>
    </location>
</feature>
<organism evidence="7 8">
    <name type="scientific">Pendulispora albinea</name>
    <dbReference type="NCBI Taxonomy" id="2741071"/>
    <lineage>
        <taxon>Bacteria</taxon>
        <taxon>Pseudomonadati</taxon>
        <taxon>Myxococcota</taxon>
        <taxon>Myxococcia</taxon>
        <taxon>Myxococcales</taxon>
        <taxon>Sorangiineae</taxon>
        <taxon>Pendulisporaceae</taxon>
        <taxon>Pendulispora</taxon>
    </lineage>
</organism>
<gene>
    <name evidence="7" type="ORF">LZC94_06325</name>
</gene>
<evidence type="ECO:0000256" key="3">
    <source>
        <dbReference type="ARBA" id="ARBA00023015"/>
    </source>
</evidence>
<dbReference type="InterPro" id="IPR008984">
    <property type="entry name" value="SMAD_FHA_dom_sf"/>
</dbReference>
<dbReference type="Pfam" id="PF00158">
    <property type="entry name" value="Sigma54_activat"/>
    <property type="match status" value="1"/>
</dbReference>
<dbReference type="PANTHER" id="PTHR32071:SF14">
    <property type="entry name" value="TRANSCRIPTIONAL REGULATORY PROTEIN RTCR"/>
    <property type="match status" value="1"/>
</dbReference>
<dbReference type="InterPro" id="IPR032030">
    <property type="entry name" value="YscD_cytoplasmic_dom"/>
</dbReference>
<evidence type="ECO:0000256" key="2">
    <source>
        <dbReference type="ARBA" id="ARBA00022840"/>
    </source>
</evidence>
<keyword evidence="4" id="KW-0804">Transcription</keyword>
<feature type="region of interest" description="Disordered" evidence="5">
    <location>
        <begin position="87"/>
        <end position="116"/>
    </location>
</feature>
<dbReference type="InterPro" id="IPR009057">
    <property type="entry name" value="Homeodomain-like_sf"/>
</dbReference>
<dbReference type="InterPro" id="IPR058031">
    <property type="entry name" value="AAA_lid_NorR"/>
</dbReference>
<keyword evidence="8" id="KW-1185">Reference proteome</keyword>
<dbReference type="EMBL" id="CP089984">
    <property type="protein sequence ID" value="WXB16883.1"/>
    <property type="molecule type" value="Genomic_DNA"/>
</dbReference>
<dbReference type="SUPFAM" id="SSF49879">
    <property type="entry name" value="SMAD/FHA domain"/>
    <property type="match status" value="1"/>
</dbReference>
<evidence type="ECO:0000313" key="8">
    <source>
        <dbReference type="Proteomes" id="UP001370348"/>
    </source>
</evidence>
<feature type="region of interest" description="Disordered" evidence="5">
    <location>
        <begin position="193"/>
        <end position="212"/>
    </location>
</feature>
<dbReference type="CDD" id="cd00060">
    <property type="entry name" value="FHA"/>
    <property type="match status" value="1"/>
</dbReference>
<feature type="domain" description="Sigma-54 factor interaction" evidence="6">
    <location>
        <begin position="303"/>
        <end position="532"/>
    </location>
</feature>
<dbReference type="Gene3D" id="1.10.10.60">
    <property type="entry name" value="Homeodomain-like"/>
    <property type="match status" value="1"/>
</dbReference>
<dbReference type="Gene3D" id="1.10.8.60">
    <property type="match status" value="1"/>
</dbReference>
<dbReference type="InterPro" id="IPR027417">
    <property type="entry name" value="P-loop_NTPase"/>
</dbReference>
<dbReference type="Pfam" id="PF02954">
    <property type="entry name" value="HTH_8"/>
    <property type="match status" value="1"/>
</dbReference>
<sequence length="621" mass="66168">MSRRSIHLKLDEHVKMVGRAPDANLVLHDRAVSRHHFHVVATEEGARIHVCDGAAPLLHAGREIRQAVVKVGESIVVGDTVLVLTDTPELDDVPPTSSPSPSVHPPPSSTSFGATLPTTTTSVRALLTGVAADVRGLAAVFALDEALSAANDLPAVESAVATWAKTHAECDTVEWIAVTDDQVTSDQELTGAVEAARTPSPPSPPSPFAPFAAGPSPIGGDVLESITADWKAKVAVPLHGPRPGWLAFTTKLSSDRVTDSLRRLFVIAGRICASRLGQLSALLAVKEERESFRRQAVGSAHAFLGESAAAQQLVRMIPRLAASPVTVLLTGETGVGKTFVARLIHESGARKDEPLRIINCASIPENLIESELFGHERGAFTGAVAAQAGAFEAAGRGTLVLDEIGELPLASQAKLLRVLEDKRFERIGSNRSLTLQARIIAATNRDLEAMVTAGTFRSDLFFRISVVKALVPPLRERGSDLAMLAKQMLTDLAPTAARRIDGFSREALDAISRYSWPGNVRELRNAIEHALVLGDGRLIEPTDFPAVVHGVVHDTHSATSEGSDLIRLPANLEWLEQKSIDAALRVAGGNRIRAAALLGIKPAILYYKLRQNAAAPGATDR</sequence>
<dbReference type="InterPro" id="IPR002197">
    <property type="entry name" value="HTH_Fis"/>
</dbReference>
<dbReference type="PROSITE" id="PS00675">
    <property type="entry name" value="SIGMA54_INTERACT_1"/>
    <property type="match status" value="1"/>
</dbReference>
<proteinExistence type="predicted"/>
<dbReference type="PRINTS" id="PR01590">
    <property type="entry name" value="HTHFIS"/>
</dbReference>
<reference evidence="7 8" key="1">
    <citation type="submission" date="2021-12" db="EMBL/GenBank/DDBJ databases">
        <title>Discovery of the Pendulisporaceae a myxobacterial family with distinct sporulation behavior and unique specialized metabolism.</title>
        <authorList>
            <person name="Garcia R."/>
            <person name="Popoff A."/>
            <person name="Bader C.D."/>
            <person name="Loehr J."/>
            <person name="Walesch S."/>
            <person name="Walt C."/>
            <person name="Boldt J."/>
            <person name="Bunk B."/>
            <person name="Haeckl F.J.F.P.J."/>
            <person name="Gunesch A.P."/>
            <person name="Birkelbach J."/>
            <person name="Nuebel U."/>
            <person name="Pietschmann T."/>
            <person name="Bach T."/>
            <person name="Mueller R."/>
        </authorList>
    </citation>
    <scope>NUCLEOTIDE SEQUENCE [LARGE SCALE GENOMIC DNA]</scope>
    <source>
        <strain evidence="7 8">MSr11954</strain>
    </source>
</reference>
<keyword evidence="3" id="KW-0805">Transcription regulation</keyword>
<feature type="compositionally biased region" description="Pro residues" evidence="5">
    <location>
        <begin position="96"/>
        <end position="108"/>
    </location>
</feature>
<dbReference type="PROSITE" id="PS00688">
    <property type="entry name" value="SIGMA54_INTERACT_3"/>
    <property type="match status" value="1"/>
</dbReference>
<evidence type="ECO:0000256" key="4">
    <source>
        <dbReference type="ARBA" id="ARBA00023163"/>
    </source>
</evidence>
<keyword evidence="1" id="KW-0547">Nucleotide-binding</keyword>
<dbReference type="PROSITE" id="PS50045">
    <property type="entry name" value="SIGMA54_INTERACT_4"/>
    <property type="match status" value="1"/>
</dbReference>
<evidence type="ECO:0000313" key="7">
    <source>
        <dbReference type="EMBL" id="WXB16883.1"/>
    </source>
</evidence>
<name>A0ABZ2M0Z7_9BACT</name>
<protein>
    <submittedName>
        <fullName evidence="7">Sigma 54-interacting transcriptional regulator</fullName>
    </submittedName>
</protein>
<dbReference type="Pfam" id="PF25601">
    <property type="entry name" value="AAA_lid_14"/>
    <property type="match status" value="1"/>
</dbReference>
<dbReference type="RefSeq" id="WP_394826513.1">
    <property type="nucleotide sequence ID" value="NZ_CP089984.1"/>
</dbReference>
<dbReference type="PANTHER" id="PTHR32071">
    <property type="entry name" value="TRANSCRIPTIONAL REGULATORY PROTEIN"/>
    <property type="match status" value="1"/>
</dbReference>
<dbReference type="InterPro" id="IPR025662">
    <property type="entry name" value="Sigma_54_int_dom_ATP-bd_1"/>
</dbReference>
<dbReference type="Proteomes" id="UP001370348">
    <property type="component" value="Chromosome"/>
</dbReference>